<dbReference type="EMBL" id="CAXDID020000021">
    <property type="protein sequence ID" value="CAL5987751.1"/>
    <property type="molecule type" value="Genomic_DNA"/>
</dbReference>
<dbReference type="Gene3D" id="1.10.10.60">
    <property type="entry name" value="Homeodomain-like"/>
    <property type="match status" value="1"/>
</dbReference>
<evidence type="ECO:0000313" key="3">
    <source>
        <dbReference type="EMBL" id="CAL5987751.1"/>
    </source>
</evidence>
<protein>
    <submittedName>
        <fullName evidence="3">SANT/Myb_domain</fullName>
    </submittedName>
</protein>
<proteinExistence type="predicted"/>
<dbReference type="InterPro" id="IPR009057">
    <property type="entry name" value="Homeodomain-like_sf"/>
</dbReference>
<feature type="domain" description="Myb-like" evidence="1">
    <location>
        <begin position="8"/>
        <end position="55"/>
    </location>
</feature>
<dbReference type="InterPro" id="IPR017930">
    <property type="entry name" value="Myb_dom"/>
</dbReference>
<name>A0ABP1HER1_9EUKA</name>
<dbReference type="Proteomes" id="UP001642409">
    <property type="component" value="Unassembled WGS sequence"/>
</dbReference>
<dbReference type="PROSITE" id="PS51294">
    <property type="entry name" value="HTH_MYB"/>
    <property type="match status" value="1"/>
</dbReference>
<evidence type="ECO:0000259" key="1">
    <source>
        <dbReference type="PROSITE" id="PS50090"/>
    </source>
</evidence>
<dbReference type="Pfam" id="PF00249">
    <property type="entry name" value="Myb_DNA-binding"/>
    <property type="match status" value="1"/>
</dbReference>
<sequence>MQVTRPYNQWNEQETQKIIQLTRQYKENIINWRNIAANMNGRTPQQCKSYFNSKIRYIELRLETPVTLAKMAIMNLLNDRSQKQFCAVKRIYYDQILMEIIMNAKMIMQNNSTFQYNVRILQTIKNVIILFKQQKWDWIDQIKTQGFATYQQIIIQPNEFQHLQILLDNAHTSELYSQIIQLLKLKRYVNYLI</sequence>
<reference evidence="3 4" key="1">
    <citation type="submission" date="2024-07" db="EMBL/GenBank/DDBJ databases">
        <authorList>
            <person name="Akdeniz Z."/>
        </authorList>
    </citation>
    <scope>NUCLEOTIDE SEQUENCE [LARGE SCALE GENOMIC DNA]</scope>
</reference>
<dbReference type="PROSITE" id="PS50090">
    <property type="entry name" value="MYB_LIKE"/>
    <property type="match status" value="1"/>
</dbReference>
<evidence type="ECO:0000259" key="2">
    <source>
        <dbReference type="PROSITE" id="PS51294"/>
    </source>
</evidence>
<comment type="caution">
    <text evidence="3">The sequence shown here is derived from an EMBL/GenBank/DDBJ whole genome shotgun (WGS) entry which is preliminary data.</text>
</comment>
<dbReference type="CDD" id="cd00167">
    <property type="entry name" value="SANT"/>
    <property type="match status" value="1"/>
</dbReference>
<accession>A0ABP1HER1</accession>
<organism evidence="3 4">
    <name type="scientific">Hexamita inflata</name>
    <dbReference type="NCBI Taxonomy" id="28002"/>
    <lineage>
        <taxon>Eukaryota</taxon>
        <taxon>Metamonada</taxon>
        <taxon>Diplomonadida</taxon>
        <taxon>Hexamitidae</taxon>
        <taxon>Hexamitinae</taxon>
        <taxon>Hexamita</taxon>
    </lineage>
</organism>
<gene>
    <name evidence="3" type="ORF">HINF_LOCUS10049</name>
</gene>
<keyword evidence="4" id="KW-1185">Reference proteome</keyword>
<feature type="domain" description="HTH myb-type" evidence="2">
    <location>
        <begin position="10"/>
        <end position="59"/>
    </location>
</feature>
<evidence type="ECO:0000313" key="4">
    <source>
        <dbReference type="Proteomes" id="UP001642409"/>
    </source>
</evidence>
<dbReference type="SUPFAM" id="SSF46689">
    <property type="entry name" value="Homeodomain-like"/>
    <property type="match status" value="1"/>
</dbReference>
<dbReference type="InterPro" id="IPR001005">
    <property type="entry name" value="SANT/Myb"/>
</dbReference>
<dbReference type="SMART" id="SM00717">
    <property type="entry name" value="SANT"/>
    <property type="match status" value="1"/>
</dbReference>